<evidence type="ECO:0008006" key="3">
    <source>
        <dbReference type="Google" id="ProtNLM"/>
    </source>
</evidence>
<dbReference type="EMBL" id="BMKS01000017">
    <property type="protein sequence ID" value="GGG47837.1"/>
    <property type="molecule type" value="Genomic_DNA"/>
</dbReference>
<organism evidence="1 2">
    <name type="scientific">Caldovatus sediminis</name>
    <dbReference type="NCBI Taxonomy" id="2041189"/>
    <lineage>
        <taxon>Bacteria</taxon>
        <taxon>Pseudomonadati</taxon>
        <taxon>Pseudomonadota</taxon>
        <taxon>Alphaproteobacteria</taxon>
        <taxon>Acetobacterales</taxon>
        <taxon>Roseomonadaceae</taxon>
        <taxon>Caldovatus</taxon>
    </lineage>
</organism>
<reference evidence="1 2" key="1">
    <citation type="journal article" date="2014" name="Int. J. Syst. Evol. Microbiol.">
        <title>Complete genome sequence of Corynebacterium casei LMG S-19264T (=DSM 44701T), isolated from a smear-ripened cheese.</title>
        <authorList>
            <consortium name="US DOE Joint Genome Institute (JGI-PGF)"/>
            <person name="Walter F."/>
            <person name="Albersmeier A."/>
            <person name="Kalinowski J."/>
            <person name="Ruckert C."/>
        </authorList>
    </citation>
    <scope>NUCLEOTIDE SEQUENCE [LARGE SCALE GENOMIC DNA]</scope>
    <source>
        <strain evidence="1 2">CGMCC 1.16330</strain>
    </source>
</reference>
<proteinExistence type="predicted"/>
<protein>
    <recommendedName>
        <fullName evidence="3">DUF2889 domain-containing protein</fullName>
    </recommendedName>
</protein>
<keyword evidence="2" id="KW-1185">Reference proteome</keyword>
<sequence length="165" mass="17536">MRGYQREDGLYDIEGQLTDTKTEPFETMDRGPVAPGEPLHGMWLRLTVDEAMLIHDVEAVSDHTPYAVCPAAAANFKRLVGLRIGPGFTRAVRERVGGTAGCTHLREMLGQLATVAYQTIGGRSGSGSPGLVDTCLAWAADGPVVRARFPEAAKAAAAATKRAAE</sequence>
<dbReference type="AlphaFoldDB" id="A0A8J2ZFB1"/>
<gene>
    <name evidence="1" type="ORF">GCM10010964_39030</name>
</gene>
<evidence type="ECO:0000313" key="1">
    <source>
        <dbReference type="EMBL" id="GGG47837.1"/>
    </source>
</evidence>
<name>A0A8J2ZFB1_9PROT</name>
<accession>A0A8J2ZFB1</accession>
<comment type="caution">
    <text evidence="1">The sequence shown here is derived from an EMBL/GenBank/DDBJ whole genome shotgun (WGS) entry which is preliminary data.</text>
</comment>
<evidence type="ECO:0000313" key="2">
    <source>
        <dbReference type="Proteomes" id="UP000597507"/>
    </source>
</evidence>
<dbReference type="Pfam" id="PF11136">
    <property type="entry name" value="DUF2889"/>
    <property type="match status" value="1"/>
</dbReference>
<dbReference type="InterPro" id="IPR021312">
    <property type="entry name" value="DUF2889"/>
</dbReference>
<dbReference type="Proteomes" id="UP000597507">
    <property type="component" value="Unassembled WGS sequence"/>
</dbReference>